<feature type="domain" description="Actin-like protein N-terminal" evidence="1">
    <location>
        <begin position="7"/>
        <end position="132"/>
    </location>
</feature>
<reference evidence="3" key="1">
    <citation type="submission" date="2023-02" db="EMBL/GenBank/DDBJ databases">
        <title>Description of Herbaspirillum huttiense subsp. nephrolepsisexaltata and Herbaspirillum huttiense subsp. lycopersicon.</title>
        <authorList>
            <person name="Poudel M."/>
            <person name="Sharma A."/>
            <person name="Goss E."/>
            <person name="Tapia J.H."/>
            <person name="Harmon C.M."/>
            <person name="Jones J.B."/>
        </authorList>
    </citation>
    <scope>NUCLEOTIDE SEQUENCE</scope>
    <source>
        <strain evidence="3">NC40101</strain>
    </source>
</reference>
<gene>
    <name evidence="3" type="ORF">RJN63_11355</name>
</gene>
<dbReference type="InterPro" id="IPR043129">
    <property type="entry name" value="ATPase_NBD"/>
</dbReference>
<dbReference type="CDD" id="cd24025">
    <property type="entry name" value="ASKHA_NBD_ParM_pCBH-like"/>
    <property type="match status" value="1"/>
</dbReference>
<dbReference type="RefSeq" id="WP_284076895.1">
    <property type="nucleotide sequence ID" value="NZ_JAVLSM010000007.1"/>
</dbReference>
<evidence type="ECO:0000259" key="2">
    <source>
        <dbReference type="Pfam" id="PF21522"/>
    </source>
</evidence>
<feature type="domain" description="Actin homologue MreB-like C-terminal" evidence="2">
    <location>
        <begin position="175"/>
        <end position="293"/>
    </location>
</feature>
<protein>
    <submittedName>
        <fullName evidence="3">ParM/StbA family protein</fullName>
    </submittedName>
</protein>
<comment type="caution">
    <text evidence="3">The sequence shown here is derived from an EMBL/GenBank/DDBJ whole genome shotgun (WGS) entry which is preliminary data.</text>
</comment>
<dbReference type="AlphaFoldDB" id="A0AAE4K6M8"/>
<sequence>MQKPAVGLDIGRSAVKVCAYAEGKYYEVIFPSVVTEGFTLSDEGTARKADLDTVELEGKVYFTGDTARLQGNAASNSGLVDDWHATTDYRVLIASALKRLAAQGVMGLGDAYLIIGAPSKLYRTKKEQIIEATRKVCPAAIIKLLPQPMGAFLYHGMDKTGLPIVERMKVPGVAVVDVGHYTTDFLLLLEQQNIERAAESCEGISIGAGHLARLLAEGGYEVSLLEASEAIHKKQIFQYGQVIDVTGQVEAALSFISQKIISGAESALSKDVRKANWILIAGGGAEVVYPHLRAKWPNCVLLPDARMSVAKGFCYYGIGQQRVASRTA</sequence>
<dbReference type="Gene3D" id="3.30.420.40">
    <property type="match status" value="2"/>
</dbReference>
<accession>A0AAE4K6M8</accession>
<dbReference type="Pfam" id="PF17989">
    <property type="entry name" value="ALP_N"/>
    <property type="match status" value="1"/>
</dbReference>
<name>A0AAE4K6M8_9BURK</name>
<dbReference type="EMBL" id="JAVRAA010000005">
    <property type="protein sequence ID" value="MDT0337427.1"/>
    <property type="molecule type" value="Genomic_DNA"/>
</dbReference>
<organism evidence="3">
    <name type="scientific">Herbaspirillum huttiense subsp. nephrolepidis</name>
    <dbReference type="NCBI Taxonomy" id="3075126"/>
    <lineage>
        <taxon>Bacteria</taxon>
        <taxon>Pseudomonadati</taxon>
        <taxon>Pseudomonadota</taxon>
        <taxon>Betaproteobacteria</taxon>
        <taxon>Burkholderiales</taxon>
        <taxon>Oxalobacteraceae</taxon>
        <taxon>Herbaspirillum</taxon>
    </lineage>
</organism>
<evidence type="ECO:0000259" key="1">
    <source>
        <dbReference type="Pfam" id="PF17989"/>
    </source>
</evidence>
<evidence type="ECO:0000313" key="3">
    <source>
        <dbReference type="EMBL" id="MDT0337427.1"/>
    </source>
</evidence>
<dbReference type="InterPro" id="IPR049067">
    <property type="entry name" value="MreB-like_C"/>
</dbReference>
<dbReference type="Pfam" id="PF21522">
    <property type="entry name" value="MreB-like_C"/>
    <property type="match status" value="1"/>
</dbReference>
<dbReference type="SUPFAM" id="SSF53067">
    <property type="entry name" value="Actin-like ATPase domain"/>
    <property type="match status" value="2"/>
</dbReference>
<dbReference type="InterPro" id="IPR040607">
    <property type="entry name" value="ALP_N"/>
</dbReference>
<proteinExistence type="predicted"/>